<dbReference type="Proteomes" id="UP001417504">
    <property type="component" value="Unassembled WGS sequence"/>
</dbReference>
<protein>
    <submittedName>
        <fullName evidence="1">Uncharacterized protein</fullName>
    </submittedName>
</protein>
<reference evidence="1 2" key="1">
    <citation type="submission" date="2024-01" db="EMBL/GenBank/DDBJ databases">
        <title>Genome assemblies of Stephania.</title>
        <authorList>
            <person name="Yang L."/>
        </authorList>
    </citation>
    <scope>NUCLEOTIDE SEQUENCE [LARGE SCALE GENOMIC DNA]</scope>
    <source>
        <strain evidence="1">QJT</strain>
        <tissue evidence="1">Leaf</tissue>
    </source>
</reference>
<name>A0AAP0ETQ1_9MAGN</name>
<organism evidence="1 2">
    <name type="scientific">Stephania japonica</name>
    <dbReference type="NCBI Taxonomy" id="461633"/>
    <lineage>
        <taxon>Eukaryota</taxon>
        <taxon>Viridiplantae</taxon>
        <taxon>Streptophyta</taxon>
        <taxon>Embryophyta</taxon>
        <taxon>Tracheophyta</taxon>
        <taxon>Spermatophyta</taxon>
        <taxon>Magnoliopsida</taxon>
        <taxon>Ranunculales</taxon>
        <taxon>Menispermaceae</taxon>
        <taxon>Menispermoideae</taxon>
        <taxon>Cissampelideae</taxon>
        <taxon>Stephania</taxon>
    </lineage>
</organism>
<comment type="caution">
    <text evidence="1">The sequence shown here is derived from an EMBL/GenBank/DDBJ whole genome shotgun (WGS) entry which is preliminary data.</text>
</comment>
<evidence type="ECO:0000313" key="2">
    <source>
        <dbReference type="Proteomes" id="UP001417504"/>
    </source>
</evidence>
<gene>
    <name evidence="1" type="ORF">Sjap_022159</name>
</gene>
<dbReference type="AlphaFoldDB" id="A0AAP0ETQ1"/>
<dbReference type="EMBL" id="JBBNAE010000009">
    <property type="protein sequence ID" value="KAK9096662.1"/>
    <property type="molecule type" value="Genomic_DNA"/>
</dbReference>
<accession>A0AAP0ETQ1</accession>
<keyword evidence="2" id="KW-1185">Reference proteome</keyword>
<sequence length="69" mass="7520">MQSSCGATGRTTMTKGMSETMLPITARFSMAVIDEEIADVDASGDIRGSHSEDGARSDRVYSPFCVLWW</sequence>
<proteinExistence type="predicted"/>
<evidence type="ECO:0000313" key="1">
    <source>
        <dbReference type="EMBL" id="KAK9096662.1"/>
    </source>
</evidence>